<feature type="compositionally biased region" description="Basic and acidic residues" evidence="1">
    <location>
        <begin position="4320"/>
        <end position="4360"/>
    </location>
</feature>
<feature type="compositionally biased region" description="Gly residues" evidence="1">
    <location>
        <begin position="1959"/>
        <end position="1974"/>
    </location>
</feature>
<dbReference type="Pfam" id="PF00781">
    <property type="entry name" value="DAGK_cat"/>
    <property type="match status" value="1"/>
</dbReference>
<dbReference type="SUPFAM" id="SSF111331">
    <property type="entry name" value="NAD kinase/diacylglycerol kinase-like"/>
    <property type="match status" value="1"/>
</dbReference>
<organism evidence="4">
    <name type="scientific">Tanacetum cinerariifolium</name>
    <name type="common">Dalmatian daisy</name>
    <name type="synonym">Chrysanthemum cinerariifolium</name>
    <dbReference type="NCBI Taxonomy" id="118510"/>
    <lineage>
        <taxon>Eukaryota</taxon>
        <taxon>Viridiplantae</taxon>
        <taxon>Streptophyta</taxon>
        <taxon>Embryophyta</taxon>
        <taxon>Tracheophyta</taxon>
        <taxon>Spermatophyta</taxon>
        <taxon>Magnoliopsida</taxon>
        <taxon>eudicotyledons</taxon>
        <taxon>Gunneridae</taxon>
        <taxon>Pentapetalae</taxon>
        <taxon>asterids</taxon>
        <taxon>campanulids</taxon>
        <taxon>Asterales</taxon>
        <taxon>Asteraceae</taxon>
        <taxon>Asteroideae</taxon>
        <taxon>Anthemideae</taxon>
        <taxon>Anthemidinae</taxon>
        <taxon>Tanacetum</taxon>
    </lineage>
</organism>
<keyword evidence="2" id="KW-0812">Transmembrane</keyword>
<feature type="region of interest" description="Disordered" evidence="1">
    <location>
        <begin position="3402"/>
        <end position="3569"/>
    </location>
</feature>
<dbReference type="Gene3D" id="2.60.200.40">
    <property type="match status" value="1"/>
</dbReference>
<feature type="region of interest" description="Disordered" evidence="1">
    <location>
        <begin position="1733"/>
        <end position="1783"/>
    </location>
</feature>
<dbReference type="InterPro" id="IPR001206">
    <property type="entry name" value="Diacylglycerol_kinase_cat_dom"/>
</dbReference>
<feature type="region of interest" description="Disordered" evidence="1">
    <location>
        <begin position="1385"/>
        <end position="1480"/>
    </location>
</feature>
<protein>
    <recommendedName>
        <fullName evidence="3">DAGKc domain-containing protein</fullName>
    </recommendedName>
</protein>
<accession>A0A699GEZ2</accession>
<dbReference type="SMART" id="SM00046">
    <property type="entry name" value="DAGKc"/>
    <property type="match status" value="1"/>
</dbReference>
<feature type="compositionally biased region" description="Gly residues" evidence="1">
    <location>
        <begin position="1387"/>
        <end position="1401"/>
    </location>
</feature>
<dbReference type="PROSITE" id="PS50146">
    <property type="entry name" value="DAGK"/>
    <property type="match status" value="1"/>
</dbReference>
<feature type="compositionally biased region" description="Low complexity" evidence="1">
    <location>
        <begin position="1073"/>
        <end position="1084"/>
    </location>
</feature>
<evidence type="ECO:0000259" key="3">
    <source>
        <dbReference type="PROSITE" id="PS50146"/>
    </source>
</evidence>
<feature type="compositionally biased region" description="Low complexity" evidence="1">
    <location>
        <begin position="1351"/>
        <end position="1361"/>
    </location>
</feature>
<feature type="compositionally biased region" description="Polar residues" evidence="1">
    <location>
        <begin position="4055"/>
        <end position="4064"/>
    </location>
</feature>
<feature type="region of interest" description="Disordered" evidence="1">
    <location>
        <begin position="5140"/>
        <end position="5159"/>
    </location>
</feature>
<feature type="compositionally biased region" description="Basic residues" evidence="1">
    <location>
        <begin position="1142"/>
        <end position="1151"/>
    </location>
</feature>
<feature type="compositionally biased region" description="Gly residues" evidence="1">
    <location>
        <begin position="1113"/>
        <end position="1122"/>
    </location>
</feature>
<feature type="region of interest" description="Disordered" evidence="1">
    <location>
        <begin position="1238"/>
        <end position="1280"/>
    </location>
</feature>
<feature type="compositionally biased region" description="Gly residues" evidence="1">
    <location>
        <begin position="2717"/>
        <end position="2728"/>
    </location>
</feature>
<feature type="compositionally biased region" description="Low complexity" evidence="1">
    <location>
        <begin position="3402"/>
        <end position="3414"/>
    </location>
</feature>
<keyword evidence="2" id="KW-1133">Transmembrane helix</keyword>
<feature type="compositionally biased region" description="Basic and acidic residues" evidence="1">
    <location>
        <begin position="1735"/>
        <end position="1748"/>
    </location>
</feature>
<dbReference type="EMBL" id="BKCJ010000006">
    <property type="protein sequence ID" value="GEU28433.1"/>
    <property type="molecule type" value="Genomic_DNA"/>
</dbReference>
<feature type="compositionally biased region" description="Basic and acidic residues" evidence="1">
    <location>
        <begin position="5150"/>
        <end position="5159"/>
    </location>
</feature>
<comment type="caution">
    <text evidence="4">The sequence shown here is derived from an EMBL/GenBank/DDBJ whole genome shotgun (WGS) entry which is preliminary data.</text>
</comment>
<feature type="region of interest" description="Disordered" evidence="1">
    <location>
        <begin position="2617"/>
        <end position="2728"/>
    </location>
</feature>
<feature type="region of interest" description="Disordered" evidence="1">
    <location>
        <begin position="1009"/>
        <end position="1170"/>
    </location>
</feature>
<feature type="region of interest" description="Disordered" evidence="1">
    <location>
        <begin position="1341"/>
        <end position="1364"/>
    </location>
</feature>
<evidence type="ECO:0000256" key="1">
    <source>
        <dbReference type="SAM" id="MobiDB-lite"/>
    </source>
</evidence>
<dbReference type="InterPro" id="IPR016064">
    <property type="entry name" value="NAD/diacylglycerol_kinase_sf"/>
</dbReference>
<feature type="region of interest" description="Disordered" evidence="1">
    <location>
        <begin position="1873"/>
        <end position="1917"/>
    </location>
</feature>
<feature type="region of interest" description="Disordered" evidence="1">
    <location>
        <begin position="4320"/>
        <end position="4366"/>
    </location>
</feature>
<feature type="region of interest" description="Disordered" evidence="1">
    <location>
        <begin position="1936"/>
        <end position="1990"/>
    </location>
</feature>
<keyword evidence="2" id="KW-0472">Membrane</keyword>
<dbReference type="Gene3D" id="3.40.50.10330">
    <property type="entry name" value="Probable inorganic polyphosphate/atp-NAD kinase, domain 1"/>
    <property type="match status" value="1"/>
</dbReference>
<feature type="compositionally biased region" description="Low complexity" evidence="1">
    <location>
        <begin position="1261"/>
        <end position="1274"/>
    </location>
</feature>
<feature type="transmembrane region" description="Helical" evidence="2">
    <location>
        <begin position="50"/>
        <end position="75"/>
    </location>
</feature>
<feature type="compositionally biased region" description="Basic residues" evidence="1">
    <location>
        <begin position="1423"/>
        <end position="1434"/>
    </location>
</feature>
<feature type="region of interest" description="Disordered" evidence="1">
    <location>
        <begin position="4053"/>
        <end position="4075"/>
    </location>
</feature>
<sequence length="5159" mass="548238">MTCCSAFKWAGGRQQAPALLCAIGYPPARGRRYRRAATTGLEQAHFQADLVGAAVLFVLGVIGLAAQVSVVFFVVQVSRFQVQLQLFRQLVRQRKIHLLLRVHDAVLAAVEDVVAHFQQVGRLVVHGHAGGERALLVTEHQIHHAVRLARQVDAARAHAARVRVVAGHVGVRARQAAVGAEHQVVKRRRQHAQRLGVRQFDPFHAGLVAIGVRDGRRVIGPGAAAGQVGRVRKILDVLVEHVGGHGAVVAQHPFDAQVEVGRFQGRQVGVADGRFRIAGLADARFQLIEVGAHHRVGPGRAHAGFGVQVVARLQRGQPVGVRALAVDGAEAFCFLVDAGARSLEARVFGAHAGQQVPVVDVVAVLQVGGVDVFLQAVVVHGGVHQHAGVGAAQACHQSADRGRVDGVADAAQFEIELVARDVSGQRRAGAADLLAVVRPRFGVVVLVAAADLGAELELARAVAQVVLAAQVEAHMAFAVGGVALFQADRVELVVGGVVQRVRAGQARDVGAGKAHAIKIAGAAEAGVVDRFGRVVVGAARAARHFQLPAVPAVFGAGHDRADGLGVLALAQAAFAAGGGGGALGQAAAADIADGEAVAHFVVAEVADKAAHVVFAVVVAVVVEVERGGAAFARGQVVAQFHAGQFARGVTAPGAAGFHVVGTEFAFFVADAAGHAQLTVDKTVGKQHAGVGAGLADVLVAAGAERAGQQLARQVERRQGFDFHGAAQRVGVLVRRQGLAHFQRTDQAGRQHVQRHGAAARFRRRHQCAIDGDGIQVGPQAAHTHVAAFALVALDRHARQARQRFGGVLVGQAADVVAADHADDVVRFFLCGNRVAQARALAGHDHAVGAGGQQGGAAGVAGSSRLGRSMGRGQHGQHAKAQRAQAAVAWCSRKRGSGFHGIPWEEEGTLRILGRLCVSCMTAVPAATAATVRGPVRHAGRRQTVSCLEVDRHRQRRRHGRDGRQLGIVYAEQPARRPGHAPAGRRPGHDHGGLVCRLPGRVLCLPAERAPAKARAPVPRPPRVRPHHAAGQCRLPAAPDPPRAEPAVRAGAARYRRLSPDQPHIRPARRRPRAAGGRPHAAAQPAHRRSAVPLRGRPLCAAAARYQRGRGRGGRPSPGGHGGPDAPPRARRPRAREPAPRERQRRHRRHRGGAAGQVERHAVRATARRPWRSSASWRRQFYSGTAPAGALARLCPQPGPGRRTAAARHRAGAWRPACRCRPRDAEPIPAAAVERHARARQRGHQLPAGTATAARPLRRVQPRPAAGAYAAPGARSPVRRPCAPVPVTDAALARGGRAGRAVLDRQLRRAQPAAGAGGNASDGGHVHVPLARWRAAAMALLHQPQRARARRAAPGPSRQRPAFQLPSRCHADRSRVARPSLAARQCAGGAGGMAGRGSGGIRAGPAGRAVRLPAGQYPAGPHAGRQRGGVRRQSRHLQTAPGAAWQPFPGRAGPGARARGHAAVPDARLRQRGRGAVPGLPRRHQLPALVQALDRPRAELVAECVVAGRPRRRDRLRRRFAVQLEGDQRIVGPPAVAERGVEFQFRAGHCLDLPAFPRREDNAVVHGRGIENLAGVAFARTFAEQAHGVEQQPRAQHVLFQDAHLDLAREAQVAQAQHVARQVRRAHVHVRMLVHPGRKAPADHDVRAIGLGLGIGRQHEAQVGRQGQRHRPALDGNGGRGVLRLAILVLGRQHALGHLVTHDGAGRQLRAAALEHVDARFQRDIAPRHLGGAILDRSDGRRGVSERRGGVLRAGGPMQQEQHGQAGTGGRPRFQHQRGRGAARQNEPLRIDRHAVLRAVVLRQALPERRAFPVTHGVVVQHRVGAGNGGGGRPGGRLAGLHVDHGAAWRREAVGQAADGNGVERCEAGLHGSGLHGSGLHGGGVHRHDQVGEAPVSRHRRRRRDGLPGGLRGRADAGDLPSVAHAAHLAPGRQCGRVRFGDRADEPADLPRVQPYSDGHCGGNRGGGTADGGRAGVAPAARRGGGGPGRRRLVLAAADPRQGGPARSRGGGVRGWRCRVLGAVHRVRQAGVGDARRPVGGVGHDGWRTVHRAAGRLDVGGGAADAVVHGDRAGDCRDVERLALHAGNAGDAAPVVAHVQHVQQHRARHQRAGRHGAAGRTPDAHPVAGHCQHGRGVGAHHLALADDADAQHPAPHCRRQKTRAHAPHRRAAALFRAHAGMVALLALLPHARPENRAHAAHRAKIRAVGARHPPGGRRPAGQARVHRHRPQHARRYRGHQAHHVGVARLLHRHRLHVRPARLPVAPAAPAPAAVPYDLALGAVALDQRMGALEVGRVDGAEAFRQRGLDHARIHQVRHVVQQLMLLGHVVGLEHRAGKHEFPVQRHAFALEHAHVDGCRIVDQRDLALRRHQLDDGRPVVVGLVQARHVGHWRQPQAGDFLVQRLTVIDDVVGAQLLDPVARVGARRRADHGGDGRERQRGRLREVERARLAAHDALVHQVQRAVGAGTSEVACVPHCVARLEQGHVGTDGLDHARRIPADHLGVACGRRRILADLDVHRVDRDGLDFHQQVAPLRLRIGQVDVEQGIGVGNGQGLASVGCRARAGNFAGAGQRRRQAPRRGAGAAAVRAHHAVAAADGRGRALPAPCARSAARAQGWPRCADRGPGSAGRPAQDFHAVRPRSQHAGGLARPVPGAVPQGRLPAQRGRPGVGHVPAAGRHRHPVRQAGRLELDRHAAGARQPPGAGGLARRRRCGSGAALGGGGTGGGVQVAPRCGRRYPRRAAGGADARCAGRTDAAAHGVHAPVAGVGDGAAVARFFARAVRESVERPGQILSAVLNALTPAVFARAIAYTLSRSATGVETMIGVGQLIAGLRALTRGGLSVGQLPDPGEERLRAGRIGRLVPRLHAGVALDDRVDGVEAFAEVTAHQQFALAHAYHERGRHYRIGPAYRQLVQYPSCGAVHQLVDGGVHRPYGRRHAAAGGRVRLVAVAPPAALLAAGAGRHGGAGHDPERAAQAGVPAQPAVVRGAAGDAVYLQLPQRPHGGRHAVLWPAGQLPDDRLQGMERALGNSGGVPADDILGRIQSRLPGRALFERCARCDGQQRGLADDLYHRHLDAAPPPRSPLAGPTIKKDTVLNSIVVIVNASAGLGYCGDWSASLAEKFRAHGVEPDIVLAKSGDEMIARARRAVADRVNIVVAGGGDGTINAVASQLVDTDTHLGVLALGTLNHFAKDMHIPLDLDEAVANAVTGKPRRVDVGEVNGRIFLNNSSLGMYPDLVRDREQQQKHLGRSKWHAFGRSLFVVLRRFPFMRVRLTINGQEHLRSTPFVFIGNNEYLQGLTIGERERLDGGKLSLYVAQKPTRLGLLRYAVHALFNRLSAARDFDVLTASALEIDTRRHHLRVATDGEVTVMTPPLAYRSRAGALSVIAPAAPAATTTQAITGAAARPDPAPGARRAGGVGRPDPARQERGIHCRPGVPGHLAGPADRGAGQSRHPAVQRGQPFPDAAAQVSAPRDARSHARVPHERRAAAPDAHRGHAPPVRPAAAVRQGRPGQPRAQGHAGVCRVRRRSAAGRALPRQQRGRQHQPLQAAGLRGAGRAGGHGDVDPGPGRVELVQRAAGGRGTDRGGAVQLGGRHRHVRAGADRGVRAHRRSLAYDGSGLSLRRPFLHAVQPWPVAPLVQRDFHRVAHVFLERAFHFGAERIAQHHHVQFAVVQETAGVDIGRAHGGPVAVDDGGLGVQHRQLELVDFHAGRQQLVVLGAPRIEHQAAVGHARQHDFHVHAALRRRLEGADGLVVRHEVRGRDVDALLGFLHRQAVGLENFEVAAGIAAQHAHQLVAGNDRVGEEVGVDEVGAVLRRPLPHEQPLERVHGRSFDLDMGVAPAHVLLGLDLLARAEQRALGIRGADVDAAREGDAAVHDQHLAVVAVVELPAFARQLGGIDGIEFEQADAGVAHALEERGRHAQGPHAVVHDVDGHARLALGDQGVGELHAQLVLVENIGFQVDAVFGAVDGLEHFRHGLRTVEQQRGLVAGNQRHASGLFFQRGLLTGVQRAPGKALGQQRLAAVGIDRPLVAVHGGGGRIVEARAHVMDVRQRSASAQQTPAHQAGRKPESQASRFHFGAFSIKCGSSYDKAGALEPRKNVTGPWKNRLPSAFIRRQPWSDQRCREIGRRERHVADIQWQSQQKAQQRHHAQHDAEAEIAHQAAQIVFHVHAKPLQARRPQQPAQAPQLRDALGPARVQRLVVVVARDQPGQEQAHAGNRGIHEVGAVDRVDIGQQVHGLALRDQVMARHVRPRHGDQPGSGDGRGQVAEHGHDLGAQHFVAQLGHAVEIDIPAVLALQTGGNARGRHGRLLGGHREVQQVDEHKAQRVVHGKQERLDQGRGAQEREQDLEQRHEADHQPGAGRLQEHGAQRATGVGHVVLARVAGVFGHIARQQVDVIAQQVADHVLVVVGGDQFQRQADACRAAAVGRHLFDQRVGRRVRWFGEDGGRVGRQLARGIDQVQQLAQAGDALGERHQQVSEGDAGALAQRFLADLGHHGVALVEHHQQVARVFHRHVVAGQLALVRGQVGVHFDVLARERRLVGLHLGVKIGQLGFQADRAHAVRQGLDRVQQARQHQVGTVVGRGAGGGADDVDQVEPVGRRHHAHPDVVGALVEHLVDGVAQVFVAQRGRQDARSDPVFEFGKKAVVGQHADFGVQAGVAAGRQQVAGIAAQGERVGGIALEQLGKGTDITGGAGAVGSTLGTQGGKQLDHEADVAAVGVEALENFEHAGSGTSRIKLKAESASAAQQDLARGLAQLVAEIRVGNGDQRLGALVGGLAAQLGHAEFRHHVIDVVLAGGDMGAGREGGHDARHGAIPGRGRQHDKRLAAARTVGGAHEIDLAAGAGIGQVGQAFRTALPQQIHLQAGVDRHHLLVLPGQVRVVGKVHRMHFQHRVVVHEVVQPARAKCKRGHHLARHESLAAVVDGAALDQAQDAVADHLGMHAQVALGGELHHHRVRDAAVADLQRGAVLDQVGHQLADRFLHRADGGQAHLDHRGVIFHERRDLRDMHDAIAMRVRHVGVYFQHDRARLEQRRHRVVGAQAQREIAVLVHRGRQRKHHVGRHQVPFDQAGQFGKIGGHEVGPAGLACRARGAAEEQRHVPHMVHGGAVEVAVFAHGQDLRDLDVAKPGAVVRQRMEQGGRLTGARGHDDGVAVP</sequence>
<reference evidence="4" key="1">
    <citation type="journal article" date="2019" name="Sci. Rep.">
        <title>Draft genome of Tanacetum cinerariifolium, the natural source of mosquito coil.</title>
        <authorList>
            <person name="Yamashiro T."/>
            <person name="Shiraishi A."/>
            <person name="Satake H."/>
            <person name="Nakayama K."/>
        </authorList>
    </citation>
    <scope>NUCLEOTIDE SEQUENCE</scope>
</reference>
<evidence type="ECO:0000313" key="4">
    <source>
        <dbReference type="EMBL" id="GEU28433.1"/>
    </source>
</evidence>
<gene>
    <name evidence="4" type="ORF">Tci_000411</name>
</gene>
<feature type="compositionally biased region" description="Low complexity" evidence="1">
    <location>
        <begin position="1446"/>
        <end position="1464"/>
    </location>
</feature>
<proteinExistence type="predicted"/>
<feature type="compositionally biased region" description="Basic and acidic residues" evidence="1">
    <location>
        <begin position="3474"/>
        <end position="3495"/>
    </location>
</feature>
<name>A0A699GEZ2_TANCI</name>
<dbReference type="GO" id="GO:0016301">
    <property type="term" value="F:kinase activity"/>
    <property type="evidence" value="ECO:0007669"/>
    <property type="project" value="InterPro"/>
</dbReference>
<dbReference type="InterPro" id="IPR017438">
    <property type="entry name" value="ATP-NAD_kinase_N"/>
</dbReference>
<feature type="compositionally biased region" description="Low complexity" evidence="1">
    <location>
        <begin position="3503"/>
        <end position="3512"/>
    </location>
</feature>
<evidence type="ECO:0000256" key="2">
    <source>
        <dbReference type="SAM" id="Phobius"/>
    </source>
</evidence>
<feature type="compositionally biased region" description="Gly residues" evidence="1">
    <location>
        <begin position="1873"/>
        <end position="1882"/>
    </location>
</feature>
<feature type="domain" description="DAGKc" evidence="3">
    <location>
        <begin position="3094"/>
        <end position="3224"/>
    </location>
</feature>